<evidence type="ECO:0000256" key="1">
    <source>
        <dbReference type="SAM" id="MobiDB-lite"/>
    </source>
</evidence>
<name>E4ZY39_LEPMJ</name>
<dbReference type="HOGENOM" id="CLU_2277987_0_0_1"/>
<dbReference type="Proteomes" id="UP000002668">
    <property type="component" value="Genome"/>
</dbReference>
<dbReference type="AlphaFoldDB" id="E4ZY39"/>
<evidence type="ECO:0000313" key="2">
    <source>
        <dbReference type="EMBL" id="CBX96284.1"/>
    </source>
</evidence>
<feature type="region of interest" description="Disordered" evidence="1">
    <location>
        <begin position="80"/>
        <end position="102"/>
    </location>
</feature>
<accession>E4ZY39</accession>
<proteinExistence type="predicted"/>
<keyword evidence="3" id="KW-1185">Reference proteome</keyword>
<protein>
    <submittedName>
        <fullName evidence="2">Predicted protein</fullName>
    </submittedName>
</protein>
<reference evidence="3" key="1">
    <citation type="journal article" date="2011" name="Nat. Commun.">
        <title>Effector diversification within compartments of the Leptosphaeria maculans genome affected by Repeat-Induced Point mutations.</title>
        <authorList>
            <person name="Rouxel T."/>
            <person name="Grandaubert J."/>
            <person name="Hane J.K."/>
            <person name="Hoede C."/>
            <person name="van de Wouw A.P."/>
            <person name="Couloux A."/>
            <person name="Dominguez V."/>
            <person name="Anthouard V."/>
            <person name="Bally P."/>
            <person name="Bourras S."/>
            <person name="Cozijnsen A.J."/>
            <person name="Ciuffetti L.M."/>
            <person name="Degrave A."/>
            <person name="Dilmaghani A."/>
            <person name="Duret L."/>
            <person name="Fudal I."/>
            <person name="Goodwin S.B."/>
            <person name="Gout L."/>
            <person name="Glaser N."/>
            <person name="Linglin J."/>
            <person name="Kema G.H.J."/>
            <person name="Lapalu N."/>
            <person name="Lawrence C.B."/>
            <person name="May K."/>
            <person name="Meyer M."/>
            <person name="Ollivier B."/>
            <person name="Poulain J."/>
            <person name="Schoch C.L."/>
            <person name="Simon A."/>
            <person name="Spatafora J.W."/>
            <person name="Stachowiak A."/>
            <person name="Turgeon B.G."/>
            <person name="Tyler B.M."/>
            <person name="Vincent D."/>
            <person name="Weissenbach J."/>
            <person name="Amselem J."/>
            <person name="Quesneville H."/>
            <person name="Oliver R.P."/>
            <person name="Wincker P."/>
            <person name="Balesdent M.-H."/>
            <person name="Howlett B.J."/>
        </authorList>
    </citation>
    <scope>NUCLEOTIDE SEQUENCE [LARGE SCALE GENOMIC DNA]</scope>
    <source>
        <strain evidence="3">JN3 / isolate v23.1.3 / race Av1-4-5-6-7-8</strain>
    </source>
</reference>
<evidence type="ECO:0000313" key="3">
    <source>
        <dbReference type="Proteomes" id="UP000002668"/>
    </source>
</evidence>
<dbReference type="VEuPathDB" id="FungiDB:LEMA_P112030.1"/>
<dbReference type="InParanoid" id="E4ZY39"/>
<gene>
    <name evidence="2" type="ORF">LEMA_P112030.1</name>
</gene>
<dbReference type="GeneID" id="13289901"/>
<sequence length="102" mass="11297">MIAYMASLVALVMKSTYNTHAHASLYYEYHDPPQTTLCNLNKTKYHVPDWLAAVHPWDDNSGPDGIVSGLCLRPAAFPRIGRKPESTGNPLTQRLPGQLHPA</sequence>
<organism evidence="3">
    <name type="scientific">Leptosphaeria maculans (strain JN3 / isolate v23.1.3 / race Av1-4-5-6-7-8)</name>
    <name type="common">Blackleg fungus</name>
    <name type="synonym">Phoma lingam</name>
    <dbReference type="NCBI Taxonomy" id="985895"/>
    <lineage>
        <taxon>Eukaryota</taxon>
        <taxon>Fungi</taxon>
        <taxon>Dikarya</taxon>
        <taxon>Ascomycota</taxon>
        <taxon>Pezizomycotina</taxon>
        <taxon>Dothideomycetes</taxon>
        <taxon>Pleosporomycetidae</taxon>
        <taxon>Pleosporales</taxon>
        <taxon>Pleosporineae</taxon>
        <taxon>Leptosphaeriaceae</taxon>
        <taxon>Plenodomus</taxon>
        <taxon>Plenodomus lingam/Leptosphaeria maculans species complex</taxon>
    </lineage>
</organism>
<dbReference type="EMBL" id="FP929128">
    <property type="protein sequence ID" value="CBX96284.1"/>
    <property type="molecule type" value="Genomic_DNA"/>
</dbReference>